<reference evidence="2" key="1">
    <citation type="journal article" date="2020" name="Nature">
        <title>Giant virus diversity and host interactions through global metagenomics.</title>
        <authorList>
            <person name="Schulz F."/>
            <person name="Roux S."/>
            <person name="Paez-Espino D."/>
            <person name="Jungbluth S."/>
            <person name="Walsh D.A."/>
            <person name="Denef V.J."/>
            <person name="McMahon K.D."/>
            <person name="Konstantinidis K.T."/>
            <person name="Eloe-Fadrosh E.A."/>
            <person name="Kyrpides N.C."/>
            <person name="Woyke T."/>
        </authorList>
    </citation>
    <scope>NUCLEOTIDE SEQUENCE</scope>
    <source>
        <strain evidence="2">GVMAG-M-3300020166-5</strain>
    </source>
</reference>
<feature type="transmembrane region" description="Helical" evidence="1">
    <location>
        <begin position="83"/>
        <end position="101"/>
    </location>
</feature>
<keyword evidence="1" id="KW-0472">Membrane</keyword>
<dbReference type="EMBL" id="MN739284">
    <property type="protein sequence ID" value="QHS97050.1"/>
    <property type="molecule type" value="Genomic_DNA"/>
</dbReference>
<sequence length="107" mass="12587">MFSKTTELSFRRFEKLANRAGFIILIYIAFTLSASVVKELQYYDIYAVMYKYAMHMVSFFIYILAASIFALMSAGFIFEDNELIDISLCCLVDWMLIYWWLSYVGCL</sequence>
<name>A0A6C0BY82_9ZZZZ</name>
<dbReference type="AlphaFoldDB" id="A0A6C0BY82"/>
<evidence type="ECO:0000256" key="1">
    <source>
        <dbReference type="SAM" id="Phobius"/>
    </source>
</evidence>
<feature type="transmembrane region" description="Helical" evidence="1">
    <location>
        <begin position="20"/>
        <end position="37"/>
    </location>
</feature>
<accession>A0A6C0BY82</accession>
<keyword evidence="1" id="KW-1133">Transmembrane helix</keyword>
<feature type="transmembrane region" description="Helical" evidence="1">
    <location>
        <begin position="49"/>
        <end position="71"/>
    </location>
</feature>
<evidence type="ECO:0000313" key="2">
    <source>
        <dbReference type="EMBL" id="QHS97050.1"/>
    </source>
</evidence>
<organism evidence="2">
    <name type="scientific">viral metagenome</name>
    <dbReference type="NCBI Taxonomy" id="1070528"/>
    <lineage>
        <taxon>unclassified sequences</taxon>
        <taxon>metagenomes</taxon>
        <taxon>organismal metagenomes</taxon>
    </lineage>
</organism>
<proteinExistence type="predicted"/>
<protein>
    <submittedName>
        <fullName evidence="2">Uncharacterized protein</fullName>
    </submittedName>
</protein>
<keyword evidence="1" id="KW-0812">Transmembrane</keyword>